<sequence length="59" mass="6913">MFLLPKRTQECRNNNFDRYAHDPLDNVQHRFPDCKELKKQAEAKACSAAELQEILALPR</sequence>
<dbReference type="Proteomes" id="UP000321079">
    <property type="component" value="Unassembled WGS sequence"/>
</dbReference>
<protein>
    <submittedName>
        <fullName evidence="1">Uncharacterized protein</fullName>
    </submittedName>
</protein>
<gene>
    <name evidence="1" type="ORF">GKA01_20670</name>
</gene>
<keyword evidence="2" id="KW-1185">Reference proteome</keyword>
<dbReference type="AlphaFoldDB" id="A0A511B8U5"/>
<proteinExistence type="predicted"/>
<organism evidence="1 2">
    <name type="scientific">Gluconobacter kanchanaburiensis NBRC 103587</name>
    <dbReference type="NCBI Taxonomy" id="1307948"/>
    <lineage>
        <taxon>Bacteria</taxon>
        <taxon>Pseudomonadati</taxon>
        <taxon>Pseudomonadota</taxon>
        <taxon>Alphaproteobacteria</taxon>
        <taxon>Acetobacterales</taxon>
        <taxon>Acetobacteraceae</taxon>
        <taxon>Gluconobacter</taxon>
    </lineage>
</organism>
<reference evidence="1 2" key="1">
    <citation type="submission" date="2019-07" db="EMBL/GenBank/DDBJ databases">
        <title>Whole genome shotgun sequence of Gluconobacter kanchanaburiensis NBRC 103587.</title>
        <authorList>
            <person name="Hosoyama A."/>
            <person name="Uohara A."/>
            <person name="Ohji S."/>
            <person name="Ichikawa N."/>
        </authorList>
    </citation>
    <scope>NUCLEOTIDE SEQUENCE [LARGE SCALE GENOMIC DNA]</scope>
    <source>
        <strain evidence="1 2">NBRC 103587</strain>
    </source>
</reference>
<dbReference type="EMBL" id="BJVA01000013">
    <property type="protein sequence ID" value="GEK96870.1"/>
    <property type="molecule type" value="Genomic_DNA"/>
</dbReference>
<comment type="caution">
    <text evidence="1">The sequence shown here is derived from an EMBL/GenBank/DDBJ whole genome shotgun (WGS) entry which is preliminary data.</text>
</comment>
<evidence type="ECO:0000313" key="1">
    <source>
        <dbReference type="EMBL" id="GEK96870.1"/>
    </source>
</evidence>
<name>A0A511B8U5_9PROT</name>
<accession>A0A511B8U5</accession>
<evidence type="ECO:0000313" key="2">
    <source>
        <dbReference type="Proteomes" id="UP000321079"/>
    </source>
</evidence>